<dbReference type="Gene3D" id="1.10.720.30">
    <property type="entry name" value="SAP domain"/>
    <property type="match status" value="1"/>
</dbReference>
<dbReference type="InterPro" id="IPR035979">
    <property type="entry name" value="RBD_domain_sf"/>
</dbReference>
<dbReference type="EnsemblPlants" id="EMT23054">
    <property type="protein sequence ID" value="EMT23054"/>
    <property type="gene ID" value="F775_18803"/>
</dbReference>
<feature type="region of interest" description="Disordered" evidence="2">
    <location>
        <begin position="782"/>
        <end position="803"/>
    </location>
</feature>
<dbReference type="CDD" id="cd12432">
    <property type="entry name" value="RRM_ACINU"/>
    <property type="match status" value="1"/>
</dbReference>
<protein>
    <submittedName>
        <fullName evidence="4">Uncharacterized protein</fullName>
    </submittedName>
</protein>
<dbReference type="Pfam" id="PF10186">
    <property type="entry name" value="ATG14"/>
    <property type="match status" value="1"/>
</dbReference>
<dbReference type="PROSITE" id="PS50800">
    <property type="entry name" value="SAP"/>
    <property type="match status" value="1"/>
</dbReference>
<evidence type="ECO:0000256" key="1">
    <source>
        <dbReference type="SAM" id="Coils"/>
    </source>
</evidence>
<feature type="region of interest" description="Disordered" evidence="2">
    <location>
        <begin position="49"/>
        <end position="78"/>
    </location>
</feature>
<dbReference type="SUPFAM" id="SSF54928">
    <property type="entry name" value="RNA-binding domain, RBD"/>
    <property type="match status" value="1"/>
</dbReference>
<organism evidence="4">
    <name type="scientific">Aegilops tauschii</name>
    <name type="common">Tausch's goatgrass</name>
    <name type="synonym">Aegilops squarrosa</name>
    <dbReference type="NCBI Taxonomy" id="37682"/>
    <lineage>
        <taxon>Eukaryota</taxon>
        <taxon>Viridiplantae</taxon>
        <taxon>Streptophyta</taxon>
        <taxon>Embryophyta</taxon>
        <taxon>Tracheophyta</taxon>
        <taxon>Spermatophyta</taxon>
        <taxon>Magnoliopsida</taxon>
        <taxon>Liliopsida</taxon>
        <taxon>Poales</taxon>
        <taxon>Poaceae</taxon>
        <taxon>BOP clade</taxon>
        <taxon>Pooideae</taxon>
        <taxon>Triticodae</taxon>
        <taxon>Triticeae</taxon>
        <taxon>Triticinae</taxon>
        <taxon>Aegilops</taxon>
    </lineage>
</organism>
<keyword evidence="3" id="KW-0472">Membrane</keyword>
<name>M8BM86_AEGTA</name>
<feature type="region of interest" description="Disordered" evidence="2">
    <location>
        <begin position="253"/>
        <end position="280"/>
    </location>
</feature>
<dbReference type="PANTHER" id="PTHR47031">
    <property type="entry name" value="SAP DNA-BINDING DOMAIN-CONTAINING PROTEIN"/>
    <property type="match status" value="1"/>
</dbReference>
<feature type="transmembrane region" description="Helical" evidence="3">
    <location>
        <begin position="848"/>
        <end position="864"/>
    </location>
</feature>
<dbReference type="InterPro" id="IPR003034">
    <property type="entry name" value="SAP_dom"/>
</dbReference>
<reference evidence="4" key="1">
    <citation type="submission" date="2015-06" db="UniProtKB">
        <authorList>
            <consortium name="EnsemblPlants"/>
        </authorList>
    </citation>
    <scope>IDENTIFICATION</scope>
</reference>
<feature type="compositionally biased region" description="Polar residues" evidence="2">
    <location>
        <begin position="207"/>
        <end position="219"/>
    </location>
</feature>
<dbReference type="GO" id="GO:0003676">
    <property type="term" value="F:nucleic acid binding"/>
    <property type="evidence" value="ECO:0007669"/>
    <property type="project" value="InterPro"/>
</dbReference>
<feature type="coiled-coil region" evidence="1">
    <location>
        <begin position="1016"/>
        <end position="1059"/>
    </location>
</feature>
<keyword evidence="1" id="KW-0175">Coiled coil</keyword>
<evidence type="ECO:0000256" key="2">
    <source>
        <dbReference type="SAM" id="MobiDB-lite"/>
    </source>
</evidence>
<dbReference type="InterPro" id="IPR018791">
    <property type="entry name" value="UV_resistance/autophagy_Atg14"/>
</dbReference>
<dbReference type="InterPro" id="IPR032552">
    <property type="entry name" value="RSB_motif"/>
</dbReference>
<dbReference type="Pfam" id="PF02037">
    <property type="entry name" value="SAP"/>
    <property type="match status" value="1"/>
</dbReference>
<evidence type="ECO:0000256" key="3">
    <source>
        <dbReference type="SAM" id="Phobius"/>
    </source>
</evidence>
<dbReference type="GO" id="GO:0032991">
    <property type="term" value="C:protein-containing complex"/>
    <property type="evidence" value="ECO:0007669"/>
    <property type="project" value="UniProtKB-ARBA"/>
</dbReference>
<dbReference type="PANTHER" id="PTHR47031:SF10">
    <property type="entry name" value="OS07G0626200 PROTEIN"/>
    <property type="match status" value="1"/>
</dbReference>
<accession>M8BM86</accession>
<dbReference type="Pfam" id="PF16294">
    <property type="entry name" value="RSB_motif"/>
    <property type="match status" value="1"/>
</dbReference>
<dbReference type="SUPFAM" id="SSF68906">
    <property type="entry name" value="SAP domain"/>
    <property type="match status" value="1"/>
</dbReference>
<evidence type="ECO:0000313" key="4">
    <source>
        <dbReference type="EnsemblPlants" id="EMT23054"/>
    </source>
</evidence>
<dbReference type="SMART" id="SM00513">
    <property type="entry name" value="SAP"/>
    <property type="match status" value="1"/>
</dbReference>
<dbReference type="InterPro" id="IPR034257">
    <property type="entry name" value="Acinus_RRM"/>
</dbReference>
<sequence>MSTYPVLNDQPIDQWNFTELKDELSRRNLPTDGLKDDLVKRLFEELQGDILSGEGPVGGSPPDDDLKEDETPGSADASVCQAAVEQNVDEGPQVATLEGYPVGSVTEASEKSADATTEVIQDAVVTTEEVSRTTLVAEASEKSADATTEVIQDAVVSTEEVSQTTLVAEASEKSADATTEVSQDAVVSTEEVSQTTLVAEASEKSADATTEVSQDAVVSNEEVSQTTLAAATEVSDAPLVDMAKADEISPSDAVATNGDHLESAPSGSNVVEEASPQADRHSEIIAEKAPEEGTIKKVIANYLPCDVASTDVKLDATSAKDKLDADIVEQDAVSSPPDASVSHVDPLDVDAVAAAPGQNAETLVPVIDLSDNALMNGKDLEDSGRTNSTCKPTVEGTKDQVTEANPVLGSQIKCVPIPHDNISTNVKGDLNADNSDLEIEVKRDMVKPACNIPSIGDDLQALDDDKELSKNGTPLQEIESKTNMILDKKEDSPDGAFPEKLNLDRSSMEEDVMESKHVDTIIRSGVKTAVTSDHEEVKEVILFNTVANDSSVETMDIVHEEKLVTSSEKRKLGDQEVVADEPIKRQRHVDTLKIPKQQTSKLSSSDSPKVVVRPALKHFVGRSDSTASGGSQKERIVPLPQKPATTSLRVDRFVRPFTLKAVQALLGRTGSVCSFWMDDIKTHCYVTYSSVDEAVATRNAVYNLQWPLNNGSYLAAEFVDPLEVKLKIEHPPPPPPPTSLSKDTTPNAAAIQQAEANQTMLPHGTGTTWGLSPTPQPHTKLYPTSNPRPEREVLPPPPKQPETTIKTLDDLFRRTQASPMIYYLPLSEEEVSAKLAARRRRNWRRSPFKVQFTVVVCCSVLYFLNGMPISAVRSLLNIANHLLRVRCNNEILKEQVIGKAQGFTTGYRFRCCNLVNSMGGRAGLPRKRPVASLHTAAAERAMPLRARLASIWIFAYPGGGAFGLSAATLGATRFLTTFCGINSRSAMNLLMKRLFEYHAPLRLRRNLRDTLQSRIAARLEAKRKAEEQRMWKLSKAHDIKELRDRLSELKSRTALEKMKIKQASSDLKVKSGTLNVAFITLKTKQTDSSTMHTNAMKAAQMGLMATTSERLKRQSKAVKQLCRLFPMRRAIIDGEKKDGHSDPYDVICGVRLPRGLDPHSVPSEELSASLGYMLQVLSIAIHILSAPALHVAGFGASCSRVWQRSSYWSTRQSQSKVYPLFVPRQNNCSVGEENSWTESGSGSFGVDSVDSDQKSLFDSKRSNSFNFSAASSHSIERHQDLQRGISLLKTSVSAITAYYYNSLGLDVPPNLSTFDAFAKMLHMLSSSKTLRAALESNIASRSEKQAQQLNRSIWKASSAISSNSSMLDSTHTAIMPSSLDNLLLNSNTSFLYTGKPPKHGGAQDSIVDGWDMVEREILPPPPSQIEDIAQWERAHTYARSGSKKK</sequence>
<feature type="region of interest" description="Disordered" evidence="2">
    <location>
        <begin position="200"/>
        <end position="219"/>
    </location>
</feature>
<keyword evidence="3" id="KW-1133">Transmembrane helix</keyword>
<keyword evidence="3" id="KW-0812">Transmembrane</keyword>
<proteinExistence type="predicted"/>
<dbReference type="InterPro" id="IPR036361">
    <property type="entry name" value="SAP_dom_sf"/>
</dbReference>
<dbReference type="ExpressionAtlas" id="M8BM86">
    <property type="expression patterns" value="baseline"/>
</dbReference>
<dbReference type="GO" id="GO:0005737">
    <property type="term" value="C:cytoplasm"/>
    <property type="evidence" value="ECO:0007669"/>
    <property type="project" value="UniProtKB-ARBA"/>
</dbReference>